<name>A0ABR4F3U5_9PEZI</name>
<dbReference type="Proteomes" id="UP001600888">
    <property type="component" value="Unassembled WGS sequence"/>
</dbReference>
<evidence type="ECO:0000313" key="3">
    <source>
        <dbReference type="Proteomes" id="UP001600888"/>
    </source>
</evidence>
<evidence type="ECO:0000313" key="2">
    <source>
        <dbReference type="EMBL" id="KAL2289195.1"/>
    </source>
</evidence>
<dbReference type="EMBL" id="JBAWTH010000013">
    <property type="protein sequence ID" value="KAL2289195.1"/>
    <property type="molecule type" value="Genomic_DNA"/>
</dbReference>
<sequence length="84" mass="9389">MEEMTAYLDWDKAEDKRVQVIVDDCGDGIRGHRGGLKKQNEPLKHLLPVEVLDAVKEVPTIPVEKSPHAPRPLFRHPTGGCIPL</sequence>
<accession>A0ABR4F3U5</accession>
<proteinExistence type="predicted"/>
<protein>
    <submittedName>
        <fullName evidence="2">Uncharacterized protein</fullName>
    </submittedName>
</protein>
<feature type="region of interest" description="Disordered" evidence="1">
    <location>
        <begin position="63"/>
        <end position="84"/>
    </location>
</feature>
<comment type="caution">
    <text evidence="2">The sequence shown here is derived from an EMBL/GenBank/DDBJ whole genome shotgun (WGS) entry which is preliminary data.</text>
</comment>
<evidence type="ECO:0000256" key="1">
    <source>
        <dbReference type="SAM" id="MobiDB-lite"/>
    </source>
</evidence>
<reference evidence="2 3" key="1">
    <citation type="submission" date="2024-03" db="EMBL/GenBank/DDBJ databases">
        <title>A high-quality draft genome sequence of Diaporthe vaccinii, a causative agent of upright dieback and viscid rot disease in cranberry plants.</title>
        <authorList>
            <person name="Sarrasin M."/>
            <person name="Lang B.F."/>
            <person name="Burger G."/>
        </authorList>
    </citation>
    <scope>NUCLEOTIDE SEQUENCE [LARGE SCALE GENOMIC DNA]</scope>
    <source>
        <strain evidence="2 3">IS7</strain>
    </source>
</reference>
<organism evidence="2 3">
    <name type="scientific">Diaporthe vaccinii</name>
    <dbReference type="NCBI Taxonomy" id="105482"/>
    <lineage>
        <taxon>Eukaryota</taxon>
        <taxon>Fungi</taxon>
        <taxon>Dikarya</taxon>
        <taxon>Ascomycota</taxon>
        <taxon>Pezizomycotina</taxon>
        <taxon>Sordariomycetes</taxon>
        <taxon>Sordariomycetidae</taxon>
        <taxon>Diaporthales</taxon>
        <taxon>Diaporthaceae</taxon>
        <taxon>Diaporthe</taxon>
        <taxon>Diaporthe eres species complex</taxon>
    </lineage>
</organism>
<keyword evidence="3" id="KW-1185">Reference proteome</keyword>
<gene>
    <name evidence="2" type="ORF">FJTKL_02223</name>
</gene>